<proteinExistence type="predicted"/>
<accession>A0A8S9LW92</accession>
<gene>
    <name evidence="1" type="ORF">F2Q68_00045744</name>
</gene>
<sequence length="114" mass="12534">MMLPVFHVSSISKSGVSLSHREKFVNSLSTEDEDPAPTMGSSATVTECMLLLLCFDPPQKLPLFIISNRLSRSDPLENEPAAVRDGTGQDERTQLLSLPMWIQPQARSAHVLSV</sequence>
<evidence type="ECO:0000313" key="2">
    <source>
        <dbReference type="Proteomes" id="UP000712281"/>
    </source>
</evidence>
<reference evidence="1" key="1">
    <citation type="submission" date="2019-12" db="EMBL/GenBank/DDBJ databases">
        <title>Genome sequencing and annotation of Brassica cretica.</title>
        <authorList>
            <person name="Studholme D.J."/>
            <person name="Sarris P.F."/>
        </authorList>
    </citation>
    <scope>NUCLEOTIDE SEQUENCE</scope>
    <source>
        <strain evidence="1">PFS-001/15</strain>
        <tissue evidence="1">Leaf</tissue>
    </source>
</reference>
<dbReference type="Proteomes" id="UP000712281">
    <property type="component" value="Unassembled WGS sequence"/>
</dbReference>
<name>A0A8S9LW92_BRACR</name>
<evidence type="ECO:0000313" key="1">
    <source>
        <dbReference type="EMBL" id="KAF2609496.1"/>
    </source>
</evidence>
<dbReference type="EMBL" id="QGKW02000276">
    <property type="protein sequence ID" value="KAF2609496.1"/>
    <property type="molecule type" value="Genomic_DNA"/>
</dbReference>
<organism evidence="1 2">
    <name type="scientific">Brassica cretica</name>
    <name type="common">Mustard</name>
    <dbReference type="NCBI Taxonomy" id="69181"/>
    <lineage>
        <taxon>Eukaryota</taxon>
        <taxon>Viridiplantae</taxon>
        <taxon>Streptophyta</taxon>
        <taxon>Embryophyta</taxon>
        <taxon>Tracheophyta</taxon>
        <taxon>Spermatophyta</taxon>
        <taxon>Magnoliopsida</taxon>
        <taxon>eudicotyledons</taxon>
        <taxon>Gunneridae</taxon>
        <taxon>Pentapetalae</taxon>
        <taxon>rosids</taxon>
        <taxon>malvids</taxon>
        <taxon>Brassicales</taxon>
        <taxon>Brassicaceae</taxon>
        <taxon>Brassiceae</taxon>
        <taxon>Brassica</taxon>
    </lineage>
</organism>
<comment type="caution">
    <text evidence="1">The sequence shown here is derived from an EMBL/GenBank/DDBJ whole genome shotgun (WGS) entry which is preliminary data.</text>
</comment>
<protein>
    <submittedName>
        <fullName evidence="1">Uncharacterized protein</fullName>
    </submittedName>
</protein>
<dbReference type="AlphaFoldDB" id="A0A8S9LW92"/>